<dbReference type="GO" id="GO:0071038">
    <property type="term" value="P:TRAMP-dependent tRNA surveillance pathway"/>
    <property type="evidence" value="ECO:0007669"/>
    <property type="project" value="TreeGrafter"/>
</dbReference>
<evidence type="ECO:0000313" key="10">
    <source>
        <dbReference type="EMBL" id="KAJ1912269.1"/>
    </source>
</evidence>
<dbReference type="GO" id="GO:0071035">
    <property type="term" value="P:nuclear polyadenylation-dependent rRNA catabolic process"/>
    <property type="evidence" value="ECO:0007669"/>
    <property type="project" value="TreeGrafter"/>
</dbReference>
<dbReference type="Pfam" id="PF15985">
    <property type="entry name" value="KH_6"/>
    <property type="match status" value="1"/>
</dbReference>
<dbReference type="FunFam" id="2.40.50.140:FF:000038">
    <property type="entry name" value="Exosome complex component RRP4"/>
    <property type="match status" value="1"/>
</dbReference>
<dbReference type="Pfam" id="PF14382">
    <property type="entry name" value="ECR1_N"/>
    <property type="match status" value="1"/>
</dbReference>
<evidence type="ECO:0000259" key="9">
    <source>
        <dbReference type="Pfam" id="PF21266"/>
    </source>
</evidence>
<dbReference type="CDD" id="cd22525">
    <property type="entry name" value="KH-I_Rrp4_eukar"/>
    <property type="match status" value="1"/>
</dbReference>
<dbReference type="InterPro" id="IPR025721">
    <property type="entry name" value="Exosome_cplx_N_dom"/>
</dbReference>
<dbReference type="InterPro" id="IPR012340">
    <property type="entry name" value="NA-bd_OB-fold"/>
</dbReference>
<dbReference type="OrthoDB" id="1650at2759"/>
<dbReference type="EMBL" id="JANBPT010000848">
    <property type="protein sequence ID" value="KAJ1912269.1"/>
    <property type="molecule type" value="Genomic_DNA"/>
</dbReference>
<keyword evidence="11" id="KW-1185">Reference proteome</keyword>
<dbReference type="PANTHER" id="PTHR21321:SF4">
    <property type="entry name" value="EXOSOME COMPLEX COMPONENT RRP4"/>
    <property type="match status" value="1"/>
</dbReference>
<evidence type="ECO:0000256" key="5">
    <source>
        <dbReference type="ARBA" id="ARBA00022884"/>
    </source>
</evidence>
<dbReference type="InterPro" id="IPR048565">
    <property type="entry name" value="S1_RRP4"/>
</dbReference>
<dbReference type="AlphaFoldDB" id="A0A9W8DP25"/>
<dbReference type="GO" id="GO:0000177">
    <property type="term" value="C:cytoplasmic exosome (RNase complex)"/>
    <property type="evidence" value="ECO:0007669"/>
    <property type="project" value="TreeGrafter"/>
</dbReference>
<dbReference type="SUPFAM" id="SSF110324">
    <property type="entry name" value="Ribosomal L27 protein-like"/>
    <property type="match status" value="1"/>
</dbReference>
<keyword evidence="6" id="KW-0539">Nucleus</keyword>
<evidence type="ECO:0000256" key="1">
    <source>
        <dbReference type="ARBA" id="ARBA00004123"/>
    </source>
</evidence>
<sequence>MENVDLGALALKEANVDEKALANQATQEMQLATPGQPLTSSKAFMRGHGTFIQQTTVVSSLAGVVERINKLVTVRALKARYAGEIGDVVVGRITGLGTKRWHVDLNARQDGNLLLSAINLPGGVQRRKSESDELRMRTFFTEGDLLVAEIQSLFHDGSISLHTRSLKYGKLRNGTLVRIPPALVQRSRSHFHTIPCGVDVILGLNGYIWVSKHVPSEVVEANPEEVYSNRNDPDITDEERTNVARVANCIIALSRQFIHIHETAIVYAFEASLTYPLKDLTTDRVASEIGLEVRSKLQA</sequence>
<dbReference type="GO" id="GO:0071051">
    <property type="term" value="P:poly(A)-dependent snoRNA 3'-end processing"/>
    <property type="evidence" value="ECO:0007669"/>
    <property type="project" value="TreeGrafter"/>
</dbReference>
<organism evidence="10 11">
    <name type="scientific">Tieghemiomyces parasiticus</name>
    <dbReference type="NCBI Taxonomy" id="78921"/>
    <lineage>
        <taxon>Eukaryota</taxon>
        <taxon>Fungi</taxon>
        <taxon>Fungi incertae sedis</taxon>
        <taxon>Zoopagomycota</taxon>
        <taxon>Kickxellomycotina</taxon>
        <taxon>Dimargaritomycetes</taxon>
        <taxon>Dimargaritales</taxon>
        <taxon>Dimargaritaceae</taxon>
        <taxon>Tieghemiomyces</taxon>
    </lineage>
</organism>
<evidence type="ECO:0000313" key="11">
    <source>
        <dbReference type="Proteomes" id="UP001150569"/>
    </source>
</evidence>
<accession>A0A9W8DP25</accession>
<dbReference type="Gene3D" id="2.40.50.140">
    <property type="entry name" value="Nucleic acid-binding proteins"/>
    <property type="match status" value="1"/>
</dbReference>
<dbReference type="InterPro" id="IPR026699">
    <property type="entry name" value="Exosome_RNA_bind1/RRP40/RRP4"/>
</dbReference>
<dbReference type="GO" id="GO:0000176">
    <property type="term" value="C:nuclear exosome (RNase complex)"/>
    <property type="evidence" value="ECO:0007669"/>
    <property type="project" value="UniProtKB-ARBA"/>
</dbReference>
<evidence type="ECO:0000259" key="7">
    <source>
        <dbReference type="Pfam" id="PF14382"/>
    </source>
</evidence>
<dbReference type="SUPFAM" id="SSF50249">
    <property type="entry name" value="Nucleic acid-binding proteins"/>
    <property type="match status" value="1"/>
</dbReference>
<evidence type="ECO:0000259" key="8">
    <source>
        <dbReference type="Pfam" id="PF15985"/>
    </source>
</evidence>
<reference evidence="10" key="1">
    <citation type="submission" date="2022-07" db="EMBL/GenBank/DDBJ databases">
        <title>Phylogenomic reconstructions and comparative analyses of Kickxellomycotina fungi.</title>
        <authorList>
            <person name="Reynolds N.K."/>
            <person name="Stajich J.E."/>
            <person name="Barry K."/>
            <person name="Grigoriev I.V."/>
            <person name="Crous P."/>
            <person name="Smith M.E."/>
        </authorList>
    </citation>
    <scope>NUCLEOTIDE SEQUENCE</scope>
    <source>
        <strain evidence="10">RSA 861</strain>
    </source>
</reference>
<evidence type="ECO:0000256" key="6">
    <source>
        <dbReference type="ARBA" id="ARBA00023242"/>
    </source>
</evidence>
<protein>
    <submittedName>
        <fullName evidence="10">Exosome complex component rrp4</fullName>
    </submittedName>
</protein>
<name>A0A9W8DP25_9FUNG</name>
<keyword evidence="3" id="KW-0698">rRNA processing</keyword>
<dbReference type="Gene3D" id="2.40.50.100">
    <property type="match status" value="1"/>
</dbReference>
<feature type="domain" description="RRP4 S1" evidence="9">
    <location>
        <begin position="80"/>
        <end position="152"/>
    </location>
</feature>
<feature type="domain" description="K Homology" evidence="8">
    <location>
        <begin position="174"/>
        <end position="215"/>
    </location>
</feature>
<keyword evidence="4" id="KW-0271">Exosome</keyword>
<evidence type="ECO:0000256" key="2">
    <source>
        <dbReference type="ARBA" id="ARBA00009155"/>
    </source>
</evidence>
<evidence type="ECO:0000256" key="3">
    <source>
        <dbReference type="ARBA" id="ARBA00022552"/>
    </source>
</evidence>
<dbReference type="Pfam" id="PF21266">
    <property type="entry name" value="S1_RRP4"/>
    <property type="match status" value="1"/>
</dbReference>
<dbReference type="GO" id="GO:0071034">
    <property type="term" value="P:CUT catabolic process"/>
    <property type="evidence" value="ECO:0007669"/>
    <property type="project" value="TreeGrafter"/>
</dbReference>
<dbReference type="InterPro" id="IPR036612">
    <property type="entry name" value="KH_dom_type_1_sf"/>
</dbReference>
<dbReference type="GO" id="GO:0000467">
    <property type="term" value="P:exonucleolytic trimming to generate mature 3'-end of 5.8S rRNA from tricistronic rRNA transcript (SSU-rRNA, 5.8S rRNA, LSU-rRNA)"/>
    <property type="evidence" value="ECO:0007669"/>
    <property type="project" value="TreeGrafter"/>
</dbReference>
<proteinExistence type="inferred from homology"/>
<dbReference type="GO" id="GO:0003723">
    <property type="term" value="F:RNA binding"/>
    <property type="evidence" value="ECO:0007669"/>
    <property type="project" value="UniProtKB-KW"/>
</dbReference>
<dbReference type="PANTHER" id="PTHR21321">
    <property type="entry name" value="PNAS-3 RELATED"/>
    <property type="match status" value="1"/>
</dbReference>
<feature type="domain" description="Exosome complex component N-terminal" evidence="7">
    <location>
        <begin position="31"/>
        <end position="67"/>
    </location>
</feature>
<evidence type="ECO:0000256" key="4">
    <source>
        <dbReference type="ARBA" id="ARBA00022835"/>
    </source>
</evidence>
<dbReference type="InterPro" id="IPR004088">
    <property type="entry name" value="KH_dom_type_1"/>
</dbReference>
<dbReference type="Proteomes" id="UP001150569">
    <property type="component" value="Unassembled WGS sequence"/>
</dbReference>
<comment type="subcellular location">
    <subcellularLocation>
        <location evidence="1">Nucleus</location>
    </subcellularLocation>
</comment>
<dbReference type="GO" id="GO:0034475">
    <property type="term" value="P:U4 snRNA 3'-end processing"/>
    <property type="evidence" value="ECO:0007669"/>
    <property type="project" value="TreeGrafter"/>
</dbReference>
<dbReference type="CDD" id="cd05789">
    <property type="entry name" value="S1_Rrp4"/>
    <property type="match status" value="1"/>
</dbReference>
<dbReference type="SUPFAM" id="SSF54791">
    <property type="entry name" value="Eukaryotic type KH-domain (KH-domain type I)"/>
    <property type="match status" value="1"/>
</dbReference>
<gene>
    <name evidence="10" type="primary">rrp4_1</name>
    <name evidence="10" type="ORF">IWQ60_009738</name>
</gene>
<keyword evidence="5" id="KW-0694">RNA-binding</keyword>
<comment type="similarity">
    <text evidence="2">Belongs to the RRP4 family.</text>
</comment>
<comment type="caution">
    <text evidence="10">The sequence shown here is derived from an EMBL/GenBank/DDBJ whole genome shotgun (WGS) entry which is preliminary data.</text>
</comment>
<dbReference type="GO" id="GO:0071028">
    <property type="term" value="P:nuclear mRNA surveillance"/>
    <property type="evidence" value="ECO:0007669"/>
    <property type="project" value="UniProtKB-ARBA"/>
</dbReference>